<dbReference type="UniPathway" id="UPA00002">
    <property type="reaction ID" value="UER00468"/>
</dbReference>
<name>A0A2F0PAX0_SERMA</name>
<comment type="pathway">
    <text evidence="6">Carbohydrate degradation; 2-deoxy-D-ribose 1-phosphate degradation; D-glyceraldehyde 3-phosphate and acetaldehyde from 2-deoxy-alpha-D-ribose 1-phosphate: step 2/2.</text>
</comment>
<dbReference type="NCBIfam" id="TIGR00126">
    <property type="entry name" value="deoC"/>
    <property type="match status" value="1"/>
</dbReference>
<dbReference type="SMART" id="SM01133">
    <property type="entry name" value="DeoC"/>
    <property type="match status" value="1"/>
</dbReference>
<dbReference type="HAMAP" id="MF_00114">
    <property type="entry name" value="DeoC_type1"/>
    <property type="match status" value="1"/>
</dbReference>
<dbReference type="Pfam" id="PF01791">
    <property type="entry name" value="DeoC"/>
    <property type="match status" value="1"/>
</dbReference>
<feature type="active site" description="Schiff-base intermediate with acetaldehyde" evidence="6">
    <location>
        <position position="171"/>
    </location>
</feature>
<evidence type="ECO:0000256" key="3">
    <source>
        <dbReference type="ARBA" id="ARBA00023239"/>
    </source>
</evidence>
<dbReference type="PANTHER" id="PTHR10889">
    <property type="entry name" value="DEOXYRIBOSE-PHOSPHATE ALDOLASE"/>
    <property type="match status" value="1"/>
</dbReference>
<evidence type="ECO:0000313" key="8">
    <source>
        <dbReference type="EMBL" id="OCO81231.1"/>
    </source>
</evidence>
<comment type="function">
    <text evidence="6">Catalyzes a reversible aldol reaction between acetaldehyde and D-glyceraldehyde 3-phosphate to generate 2-deoxy-D-ribose 5-phosphate.</text>
</comment>
<dbReference type="InterPro" id="IPR013785">
    <property type="entry name" value="Aldolase_TIM"/>
</dbReference>
<keyword evidence="2 6" id="KW-0963">Cytoplasm</keyword>
<dbReference type="Proteomes" id="UP000245399">
    <property type="component" value="Chromosome"/>
</dbReference>
<dbReference type="InterPro" id="IPR011343">
    <property type="entry name" value="DeoC"/>
</dbReference>
<dbReference type="EC" id="4.1.2.4" evidence="6"/>
<dbReference type="EMBL" id="CP029449">
    <property type="protein sequence ID" value="AWL68442.1"/>
    <property type="molecule type" value="Genomic_DNA"/>
</dbReference>
<dbReference type="Gene3D" id="3.20.20.70">
    <property type="entry name" value="Aldolase class I"/>
    <property type="match status" value="1"/>
</dbReference>
<reference evidence="8" key="2">
    <citation type="journal article" date="2017" name="PLoS ONE">
        <title>Genomic and phenotypic characterisation of fluoroquinolone resistance mechanisms in Enterobacteriaceae in Durban, South Africa.</title>
        <authorList>
            <person name="Osei Sekyere J."/>
            <person name="Amoako D.G."/>
        </authorList>
    </citation>
    <scope>NUCLEOTIDE SEQUENCE</scope>
    <source>
        <strain evidence="8">945174350</strain>
    </source>
</reference>
<dbReference type="SUPFAM" id="SSF51569">
    <property type="entry name" value="Aldolase"/>
    <property type="match status" value="1"/>
</dbReference>
<evidence type="ECO:0000256" key="2">
    <source>
        <dbReference type="ARBA" id="ARBA00022490"/>
    </source>
</evidence>
<evidence type="ECO:0000313" key="9">
    <source>
        <dbReference type="Proteomes" id="UP000050489"/>
    </source>
</evidence>
<dbReference type="GO" id="GO:0009264">
    <property type="term" value="P:deoxyribonucleotide catabolic process"/>
    <property type="evidence" value="ECO:0007669"/>
    <property type="project" value="UniProtKB-UniRule"/>
</dbReference>
<gene>
    <name evidence="6 7" type="primary">deoC</name>
    <name evidence="8" type="ORF">AN695_0205340</name>
    <name evidence="7" type="ORF">DKC05_12635</name>
</gene>
<organism evidence="8 9">
    <name type="scientific">Serratia marcescens</name>
    <dbReference type="NCBI Taxonomy" id="615"/>
    <lineage>
        <taxon>Bacteria</taxon>
        <taxon>Pseudomonadati</taxon>
        <taxon>Pseudomonadota</taxon>
        <taxon>Gammaproteobacteria</taxon>
        <taxon>Enterobacterales</taxon>
        <taxon>Yersiniaceae</taxon>
        <taxon>Serratia</taxon>
    </lineage>
</organism>
<keyword evidence="3 6" id="KW-0456">Lyase</keyword>
<keyword evidence="4 6" id="KW-0704">Schiff base</keyword>
<dbReference type="GO" id="GO:0004139">
    <property type="term" value="F:deoxyribose-phosphate aldolase activity"/>
    <property type="evidence" value="ECO:0007669"/>
    <property type="project" value="UniProtKB-UniRule"/>
</dbReference>
<dbReference type="InterPro" id="IPR028581">
    <property type="entry name" value="DeoC_typeI"/>
</dbReference>
<dbReference type="GO" id="GO:0005737">
    <property type="term" value="C:cytoplasm"/>
    <property type="evidence" value="ECO:0007669"/>
    <property type="project" value="UniProtKB-SubCell"/>
</dbReference>
<proteinExistence type="inferred from homology"/>
<sequence length="249" mass="27478">MKSNENKRRINAMNETTRRMARLIDLSAVQATNTEQDVRHCAALASRYRIISVHVLPCWTRFLSTLLPEGGQADVMIGGPVGFPGGGQTTDLKVQEVRQLIAEGAREVDMVVNIGKVLSGDYDYVREDLRRVVEAAAPVPAKVILETHYLNEQQIRRVCDIAVEVGMAWVKTSTGWAPTGATVEKVAIIADQLRGRIQIKGAGGIRDLDTVRALYRLGVRRFGMSAAATQRVLEQLEQDPGLFPELNDN</sequence>
<dbReference type="GO" id="GO:0006018">
    <property type="term" value="P:2-deoxyribose 1-phosphate catabolic process"/>
    <property type="evidence" value="ECO:0007669"/>
    <property type="project" value="UniProtKB-UniRule"/>
</dbReference>
<evidence type="ECO:0000256" key="5">
    <source>
        <dbReference type="ARBA" id="ARBA00048791"/>
    </source>
</evidence>
<comment type="subcellular location">
    <subcellularLocation>
        <location evidence="6">Cytoplasm</location>
    </subcellularLocation>
</comment>
<evidence type="ECO:0000313" key="10">
    <source>
        <dbReference type="Proteomes" id="UP000245399"/>
    </source>
</evidence>
<dbReference type="PANTHER" id="PTHR10889:SF1">
    <property type="entry name" value="DEOXYRIBOSE-PHOSPHATE ALDOLASE"/>
    <property type="match status" value="1"/>
</dbReference>
<reference evidence="9" key="1">
    <citation type="submission" date="2016-04" db="EMBL/GenBank/DDBJ databases">
        <authorList>
            <person name="Osei Sekyere J."/>
            <person name="Sivertsen A."/>
            <person name="Pedersen A.T."/>
            <person name="Sundsfjord A."/>
        </authorList>
    </citation>
    <scope>NUCLEOTIDE SEQUENCE [LARGE SCALE GENOMIC DNA]</scope>
    <source>
        <strain evidence="9">945174350</strain>
    </source>
</reference>
<dbReference type="AlphaFoldDB" id="A0A2F0PAX0"/>
<feature type="active site" description="Proton donor/acceptor" evidence="6">
    <location>
        <position position="200"/>
    </location>
</feature>
<reference evidence="7 10" key="3">
    <citation type="submission" date="2018-05" db="EMBL/GenBank/DDBJ databases">
        <title>Klebsiella quasipneumonaiae provides a window into carbapenemase gene transfer, plasmid rearrangements and nosocomial acquisition from the hospital environment.</title>
        <authorList>
            <person name="Mathers A.J."/>
            <person name="Vegesana K."/>
            <person name="Stoesser N."/>
            <person name="Crook D."/>
            <person name="Vaughan A."/>
            <person name="Barry K."/>
            <person name="Parikh H."/>
            <person name="Sebra R."/>
            <person name="Kotay S."/>
            <person name="Walker A.S."/>
            <person name="Sheppard A.E."/>
        </authorList>
    </citation>
    <scope>NUCLEOTIDE SEQUENCE [LARGE SCALE GENOMIC DNA]</scope>
    <source>
        <strain evidence="7 10">CAV1761</strain>
    </source>
</reference>
<dbReference type="Proteomes" id="UP000050489">
    <property type="component" value="Unassembled WGS sequence"/>
</dbReference>
<evidence type="ECO:0000256" key="6">
    <source>
        <dbReference type="HAMAP-Rule" id="MF_00114"/>
    </source>
</evidence>
<dbReference type="GO" id="GO:0016052">
    <property type="term" value="P:carbohydrate catabolic process"/>
    <property type="evidence" value="ECO:0007669"/>
    <property type="project" value="TreeGrafter"/>
</dbReference>
<evidence type="ECO:0000313" key="7">
    <source>
        <dbReference type="EMBL" id="AWL68442.1"/>
    </source>
</evidence>
<protein>
    <recommendedName>
        <fullName evidence="6">Deoxyribose-phosphate aldolase</fullName>
        <shortName evidence="6">DERA</shortName>
        <ecNumber evidence="6">4.1.2.4</ecNumber>
    </recommendedName>
    <alternativeName>
        <fullName evidence="6">2-deoxy-D-ribose 5-phosphate aldolase</fullName>
    </alternativeName>
    <alternativeName>
        <fullName evidence="6">Phosphodeoxyriboaldolase</fullName>
        <shortName evidence="6">Deoxyriboaldolase</shortName>
    </alternativeName>
</protein>
<dbReference type="EMBL" id="LJEX02000125">
    <property type="protein sequence ID" value="OCO81231.1"/>
    <property type="molecule type" value="Genomic_DNA"/>
</dbReference>
<dbReference type="PIRSF" id="PIRSF001357">
    <property type="entry name" value="DeoC"/>
    <property type="match status" value="1"/>
</dbReference>
<evidence type="ECO:0000256" key="1">
    <source>
        <dbReference type="ARBA" id="ARBA00010936"/>
    </source>
</evidence>
<dbReference type="InterPro" id="IPR002915">
    <property type="entry name" value="DeoC/FbaB/LacD_aldolase"/>
</dbReference>
<comment type="similarity">
    <text evidence="1 6">Belongs to the DeoC/FbaB aldolase family. DeoC type 1 subfamily.</text>
</comment>
<feature type="active site" description="Proton donor/acceptor" evidence="6">
    <location>
        <position position="109"/>
    </location>
</feature>
<accession>A0A2F0PAX0</accession>
<evidence type="ECO:0000256" key="4">
    <source>
        <dbReference type="ARBA" id="ARBA00023270"/>
    </source>
</evidence>
<dbReference type="CDD" id="cd00959">
    <property type="entry name" value="DeoC"/>
    <property type="match status" value="1"/>
</dbReference>
<comment type="catalytic activity">
    <reaction evidence="5 6">
        <text>2-deoxy-D-ribose 5-phosphate = D-glyceraldehyde 3-phosphate + acetaldehyde</text>
        <dbReference type="Rhea" id="RHEA:12821"/>
        <dbReference type="ChEBI" id="CHEBI:15343"/>
        <dbReference type="ChEBI" id="CHEBI:59776"/>
        <dbReference type="ChEBI" id="CHEBI:62877"/>
        <dbReference type="EC" id="4.1.2.4"/>
    </reaction>
</comment>